<proteinExistence type="predicted"/>
<evidence type="ECO:0000313" key="2">
    <source>
        <dbReference type="EMBL" id="KAF2905336.1"/>
    </source>
</evidence>
<dbReference type="EMBL" id="VTPC01000561">
    <property type="protein sequence ID" value="KAF2905336.1"/>
    <property type="molecule type" value="Genomic_DNA"/>
</dbReference>
<evidence type="ECO:0000313" key="3">
    <source>
        <dbReference type="Proteomes" id="UP000801492"/>
    </source>
</evidence>
<dbReference type="OrthoDB" id="10607201at2759"/>
<reference evidence="2" key="1">
    <citation type="submission" date="2019-08" db="EMBL/GenBank/DDBJ databases">
        <title>The genome of the North American firefly Photinus pyralis.</title>
        <authorList>
            <consortium name="Photinus pyralis genome working group"/>
            <person name="Fallon T.R."/>
            <person name="Sander Lower S.E."/>
            <person name="Weng J.-K."/>
        </authorList>
    </citation>
    <scope>NUCLEOTIDE SEQUENCE</scope>
    <source>
        <strain evidence="2">TRF0915ILg1</strain>
        <tissue evidence="2">Whole body</tissue>
    </source>
</reference>
<keyword evidence="1" id="KW-0732">Signal</keyword>
<keyword evidence="3" id="KW-1185">Reference proteome</keyword>
<organism evidence="2 3">
    <name type="scientific">Ignelater luminosus</name>
    <name type="common">Cucubano</name>
    <name type="synonym">Pyrophorus luminosus</name>
    <dbReference type="NCBI Taxonomy" id="2038154"/>
    <lineage>
        <taxon>Eukaryota</taxon>
        <taxon>Metazoa</taxon>
        <taxon>Ecdysozoa</taxon>
        <taxon>Arthropoda</taxon>
        <taxon>Hexapoda</taxon>
        <taxon>Insecta</taxon>
        <taxon>Pterygota</taxon>
        <taxon>Neoptera</taxon>
        <taxon>Endopterygota</taxon>
        <taxon>Coleoptera</taxon>
        <taxon>Polyphaga</taxon>
        <taxon>Elateriformia</taxon>
        <taxon>Elateroidea</taxon>
        <taxon>Elateridae</taxon>
        <taxon>Agrypninae</taxon>
        <taxon>Pyrophorini</taxon>
        <taxon>Ignelater</taxon>
    </lineage>
</organism>
<evidence type="ECO:0000256" key="1">
    <source>
        <dbReference type="SAM" id="SignalP"/>
    </source>
</evidence>
<protein>
    <submittedName>
        <fullName evidence="2">Uncharacterized protein</fullName>
    </submittedName>
</protein>
<feature type="chain" id="PRO_5035450649" evidence="1">
    <location>
        <begin position="23"/>
        <end position="109"/>
    </location>
</feature>
<accession>A0A8K0DJF6</accession>
<name>A0A8K0DJF6_IGNLU</name>
<dbReference type="AlphaFoldDB" id="A0A8K0DJF6"/>
<gene>
    <name evidence="2" type="ORF">ILUMI_00838</name>
</gene>
<sequence length="109" mass="12047">MCRIYKQLICLMVLALCSNIKAVKKCCQEKNIIINEVNCWDGSSITALNCDTQILIGPTRDPPMTLEVDSKGNLTIIDVEAGGYRFVDSNRYCLTKDNENGSVLALVCV</sequence>
<feature type="signal peptide" evidence="1">
    <location>
        <begin position="1"/>
        <end position="22"/>
    </location>
</feature>
<comment type="caution">
    <text evidence="2">The sequence shown here is derived from an EMBL/GenBank/DDBJ whole genome shotgun (WGS) entry which is preliminary data.</text>
</comment>
<dbReference type="Proteomes" id="UP000801492">
    <property type="component" value="Unassembled WGS sequence"/>
</dbReference>